<organism evidence="2">
    <name type="scientific">Rhizophora mucronata</name>
    <name type="common">Asiatic mangrove</name>
    <dbReference type="NCBI Taxonomy" id="61149"/>
    <lineage>
        <taxon>Eukaryota</taxon>
        <taxon>Viridiplantae</taxon>
        <taxon>Streptophyta</taxon>
        <taxon>Embryophyta</taxon>
        <taxon>Tracheophyta</taxon>
        <taxon>Spermatophyta</taxon>
        <taxon>Magnoliopsida</taxon>
        <taxon>eudicotyledons</taxon>
        <taxon>Gunneridae</taxon>
        <taxon>Pentapetalae</taxon>
        <taxon>rosids</taxon>
        <taxon>fabids</taxon>
        <taxon>Malpighiales</taxon>
        <taxon>Rhizophoraceae</taxon>
        <taxon>Rhizophora</taxon>
    </lineage>
</organism>
<evidence type="ECO:0000313" key="2">
    <source>
        <dbReference type="EMBL" id="MBX66900.1"/>
    </source>
</evidence>
<dbReference type="AlphaFoldDB" id="A0A2P2QIR5"/>
<accession>A0A2P2QIR5</accession>
<feature type="region of interest" description="Disordered" evidence="1">
    <location>
        <begin position="1"/>
        <end position="34"/>
    </location>
</feature>
<name>A0A2P2QIR5_RHIMU</name>
<evidence type="ECO:0000256" key="1">
    <source>
        <dbReference type="SAM" id="MobiDB-lite"/>
    </source>
</evidence>
<protein>
    <submittedName>
        <fullName evidence="2">Uncharacterized protein</fullName>
    </submittedName>
</protein>
<proteinExistence type="predicted"/>
<feature type="compositionally biased region" description="Polar residues" evidence="1">
    <location>
        <begin position="1"/>
        <end position="25"/>
    </location>
</feature>
<dbReference type="EMBL" id="GGEC01086416">
    <property type="protein sequence ID" value="MBX66900.1"/>
    <property type="molecule type" value="Transcribed_RNA"/>
</dbReference>
<reference evidence="2" key="1">
    <citation type="submission" date="2018-02" db="EMBL/GenBank/DDBJ databases">
        <title>Rhizophora mucronata_Transcriptome.</title>
        <authorList>
            <person name="Meera S.P."/>
            <person name="Sreeshan A."/>
            <person name="Augustine A."/>
        </authorList>
    </citation>
    <scope>NUCLEOTIDE SEQUENCE</scope>
    <source>
        <tissue evidence="2">Leaf</tissue>
    </source>
</reference>
<sequence length="34" mass="3659">MNNNQSCPSQKSDSTALPSMISSSEIVIHPPMLN</sequence>